<evidence type="ECO:0000256" key="5">
    <source>
        <dbReference type="RuleBase" id="RU365009"/>
    </source>
</evidence>
<accession>A0A316Z5M1</accession>
<keyword evidence="5" id="KW-0732">Signal</keyword>
<evidence type="ECO:0000256" key="2">
    <source>
        <dbReference type="ARBA" id="ARBA00022512"/>
    </source>
</evidence>
<comment type="similarity">
    <text evidence="5">Belongs to the fungal hydrophobin family.</text>
</comment>
<reference evidence="6 7" key="1">
    <citation type="journal article" date="2018" name="Mol. Biol. Evol.">
        <title>Broad Genomic Sampling Reveals a Smut Pathogenic Ancestry of the Fungal Clade Ustilaginomycotina.</title>
        <authorList>
            <person name="Kijpornyongpan T."/>
            <person name="Mondo S.J."/>
            <person name="Barry K."/>
            <person name="Sandor L."/>
            <person name="Lee J."/>
            <person name="Lipzen A."/>
            <person name="Pangilinan J."/>
            <person name="LaButti K."/>
            <person name="Hainaut M."/>
            <person name="Henrissat B."/>
            <person name="Grigoriev I.V."/>
            <person name="Spatafora J.W."/>
            <person name="Aime M.C."/>
        </authorList>
    </citation>
    <scope>NUCLEOTIDE SEQUENCE [LARGE SCALE GENOMIC DNA]</scope>
    <source>
        <strain evidence="6 7">MCA 4186</strain>
    </source>
</reference>
<keyword evidence="3 5" id="KW-0964">Secreted</keyword>
<dbReference type="GO" id="GO:0009277">
    <property type="term" value="C:fungal-type cell wall"/>
    <property type="evidence" value="ECO:0007669"/>
    <property type="project" value="InterPro"/>
</dbReference>
<keyword evidence="7" id="KW-1185">Reference proteome</keyword>
<dbReference type="AlphaFoldDB" id="A0A316Z5M1"/>
<comment type="subcellular location">
    <subcellularLocation>
        <location evidence="1 5">Secreted</location>
        <location evidence="1 5">Cell wall</location>
    </subcellularLocation>
</comment>
<evidence type="ECO:0000313" key="7">
    <source>
        <dbReference type="Proteomes" id="UP000245946"/>
    </source>
</evidence>
<dbReference type="EMBL" id="KZ819298">
    <property type="protein sequence ID" value="PWN96596.1"/>
    <property type="molecule type" value="Genomic_DNA"/>
</dbReference>
<dbReference type="Pfam" id="PF01185">
    <property type="entry name" value="Hydrophobin"/>
    <property type="match status" value="1"/>
</dbReference>
<proteinExistence type="inferred from homology"/>
<dbReference type="InterPro" id="IPR001338">
    <property type="entry name" value="Class_I_Hydrophobin"/>
</dbReference>
<evidence type="ECO:0000256" key="3">
    <source>
        <dbReference type="ARBA" id="ARBA00022525"/>
    </source>
</evidence>
<evidence type="ECO:0000313" key="6">
    <source>
        <dbReference type="EMBL" id="PWN96596.1"/>
    </source>
</evidence>
<name>A0A316Z5M1_9BASI</name>
<keyword evidence="4 5" id="KW-1015">Disulfide bond</keyword>
<dbReference type="GeneID" id="37267837"/>
<dbReference type="RefSeq" id="XP_025596875.1">
    <property type="nucleotide sequence ID" value="XM_025740291.1"/>
</dbReference>
<dbReference type="OrthoDB" id="4225815at2759"/>
<keyword evidence="2 5" id="KW-0134">Cell wall</keyword>
<sequence length="95" mass="10017">MRPKARRHATGQCSVGTPQCCNQVVHDQAKKDVFSALAGIKELTGPIALDCFQLPVNVIGAALAAQNTCKSTPMCCENVTQSGLVNFGCTNLPLN</sequence>
<gene>
    <name evidence="6" type="ORF">FA09DRAFT_299552</name>
</gene>
<evidence type="ECO:0000256" key="4">
    <source>
        <dbReference type="ARBA" id="ARBA00023157"/>
    </source>
</evidence>
<dbReference type="GO" id="GO:0005199">
    <property type="term" value="F:structural constituent of cell wall"/>
    <property type="evidence" value="ECO:0007669"/>
    <property type="project" value="InterPro"/>
</dbReference>
<dbReference type="CDD" id="cd23507">
    <property type="entry name" value="hydrophobin_I"/>
    <property type="match status" value="1"/>
</dbReference>
<organism evidence="6 7">
    <name type="scientific">Tilletiopsis washingtonensis</name>
    <dbReference type="NCBI Taxonomy" id="58919"/>
    <lineage>
        <taxon>Eukaryota</taxon>
        <taxon>Fungi</taxon>
        <taxon>Dikarya</taxon>
        <taxon>Basidiomycota</taxon>
        <taxon>Ustilaginomycotina</taxon>
        <taxon>Exobasidiomycetes</taxon>
        <taxon>Entylomatales</taxon>
        <taxon>Entylomatales incertae sedis</taxon>
        <taxon>Tilletiopsis</taxon>
    </lineage>
</organism>
<evidence type="ECO:0000256" key="1">
    <source>
        <dbReference type="ARBA" id="ARBA00004191"/>
    </source>
</evidence>
<dbReference type="Proteomes" id="UP000245946">
    <property type="component" value="Unassembled WGS sequence"/>
</dbReference>
<protein>
    <recommendedName>
        <fullName evidence="5">Hydrophobin</fullName>
    </recommendedName>
</protein>
<dbReference type="SMART" id="SM00075">
    <property type="entry name" value="HYDRO"/>
    <property type="match status" value="1"/>
</dbReference>